<accession>A0A4R1KDU1</accession>
<dbReference type="InterPro" id="IPR011992">
    <property type="entry name" value="EF-hand-dom_pair"/>
</dbReference>
<dbReference type="Gene3D" id="1.10.238.10">
    <property type="entry name" value="EF-hand"/>
    <property type="match status" value="1"/>
</dbReference>
<gene>
    <name evidence="3" type="ORF">C8D98_0789</name>
</gene>
<feature type="domain" description="EF-hand" evidence="2">
    <location>
        <begin position="25"/>
        <end position="60"/>
    </location>
</feature>
<dbReference type="SMART" id="SM00054">
    <property type="entry name" value="EFh"/>
    <property type="match status" value="2"/>
</dbReference>
<dbReference type="InterPro" id="IPR018247">
    <property type="entry name" value="EF_Hand_1_Ca_BS"/>
</dbReference>
<feature type="region of interest" description="Disordered" evidence="1">
    <location>
        <begin position="58"/>
        <end position="123"/>
    </location>
</feature>
<comment type="caution">
    <text evidence="3">The sequence shown here is derived from an EMBL/GenBank/DDBJ whole genome shotgun (WGS) entry which is preliminary data.</text>
</comment>
<name>A0A4R1KDU1_9BACT</name>
<dbReference type="GO" id="GO:0005509">
    <property type="term" value="F:calcium ion binding"/>
    <property type="evidence" value="ECO:0007669"/>
    <property type="project" value="InterPro"/>
</dbReference>
<feature type="region of interest" description="Disordered" evidence="1">
    <location>
        <begin position="139"/>
        <end position="176"/>
    </location>
</feature>
<reference evidence="3 4" key="1">
    <citation type="submission" date="2019-03" db="EMBL/GenBank/DDBJ databases">
        <title>Genomic Encyclopedia of Type Strains, Phase IV (KMG-IV): sequencing the most valuable type-strain genomes for metagenomic binning, comparative biology and taxonomic classification.</title>
        <authorList>
            <person name="Goeker M."/>
        </authorList>
    </citation>
    <scope>NUCLEOTIDE SEQUENCE [LARGE SCALE GENOMIC DNA]</scope>
    <source>
        <strain evidence="3 4">DSM 24984</strain>
    </source>
</reference>
<evidence type="ECO:0000313" key="3">
    <source>
        <dbReference type="EMBL" id="TCK62267.1"/>
    </source>
</evidence>
<feature type="domain" description="EF-hand" evidence="2">
    <location>
        <begin position="62"/>
        <end position="97"/>
    </location>
</feature>
<dbReference type="InterPro" id="IPR002048">
    <property type="entry name" value="EF_hand_dom"/>
</dbReference>
<dbReference type="RefSeq" id="WP_165871175.1">
    <property type="nucleotide sequence ID" value="NZ_SMGG01000003.1"/>
</dbReference>
<dbReference type="AlphaFoldDB" id="A0A4R1KDU1"/>
<dbReference type="CDD" id="cd00051">
    <property type="entry name" value="EFh"/>
    <property type="match status" value="1"/>
</dbReference>
<organism evidence="3 4">
    <name type="scientific">Seleniivibrio woodruffii</name>
    <dbReference type="NCBI Taxonomy" id="1078050"/>
    <lineage>
        <taxon>Bacteria</taxon>
        <taxon>Pseudomonadati</taxon>
        <taxon>Deferribacterota</taxon>
        <taxon>Deferribacteres</taxon>
        <taxon>Deferribacterales</taxon>
        <taxon>Geovibrionaceae</taxon>
        <taxon>Seleniivibrio</taxon>
    </lineage>
</organism>
<evidence type="ECO:0000256" key="1">
    <source>
        <dbReference type="SAM" id="MobiDB-lite"/>
    </source>
</evidence>
<dbReference type="Proteomes" id="UP000294614">
    <property type="component" value="Unassembled WGS sequence"/>
</dbReference>
<dbReference type="EMBL" id="SMGG01000003">
    <property type="protein sequence ID" value="TCK62267.1"/>
    <property type="molecule type" value="Genomic_DNA"/>
</dbReference>
<evidence type="ECO:0000313" key="4">
    <source>
        <dbReference type="Proteomes" id="UP000294614"/>
    </source>
</evidence>
<feature type="compositionally biased region" description="Polar residues" evidence="1">
    <location>
        <begin position="58"/>
        <end position="67"/>
    </location>
</feature>
<proteinExistence type="predicted"/>
<keyword evidence="4" id="KW-1185">Reference proteome</keyword>
<evidence type="ECO:0000259" key="2">
    <source>
        <dbReference type="PROSITE" id="PS50222"/>
    </source>
</evidence>
<sequence>MSISGVNSASQYLYQYGQNKVSGSKQQGGADAFFSKVDTSQDGTVDKSELLALVDEITSQTGQSVDTESLFAEFDTDGNGTYSDDELRSFMQSNDIRPKGGPGGPPPSKGEEGSDSEYNSSEQIISLLTSIQDSLNSLLAQSGSSSSETSGDDGSDQTDYVSQLQTARTKSSDNASAYFQSSIDRLMQGLYSQYSAEA</sequence>
<feature type="compositionally biased region" description="Polar residues" evidence="1">
    <location>
        <begin position="157"/>
        <end position="176"/>
    </location>
</feature>
<protein>
    <submittedName>
        <fullName evidence="3">EF hand domain-containing protein</fullName>
    </submittedName>
</protein>
<dbReference type="PROSITE" id="PS00018">
    <property type="entry name" value="EF_HAND_1"/>
    <property type="match status" value="1"/>
</dbReference>
<dbReference type="PROSITE" id="PS50222">
    <property type="entry name" value="EF_HAND_2"/>
    <property type="match status" value="2"/>
</dbReference>
<dbReference type="SUPFAM" id="SSF47473">
    <property type="entry name" value="EF-hand"/>
    <property type="match status" value="1"/>
</dbReference>
<feature type="compositionally biased region" description="Low complexity" evidence="1">
    <location>
        <begin position="139"/>
        <end position="149"/>
    </location>
</feature>
<dbReference type="Pfam" id="PF13202">
    <property type="entry name" value="EF-hand_5"/>
    <property type="match status" value="2"/>
</dbReference>